<reference evidence="1 2" key="2">
    <citation type="journal article" date="2017" name="Front. Microbiol.">
        <title>Genomics Reveals a Unique Clone of Burkholderia cenocepacia Harboring an Actively Excising Novel Genomic Island.</title>
        <authorList>
            <person name="Patil P.P."/>
            <person name="Mali S."/>
            <person name="Midha S."/>
            <person name="Gautam V."/>
            <person name="Dash L."/>
            <person name="Kumar S."/>
            <person name="Shastri J."/>
            <person name="Singhal L."/>
            <person name="Patil P.B."/>
        </authorList>
    </citation>
    <scope>NUCLEOTIDE SEQUENCE [LARGE SCALE GENOMIC DNA]</scope>
    <source>
        <strain evidence="1 2">BC-19</strain>
    </source>
</reference>
<organism evidence="1 2">
    <name type="scientific">Burkholderia cenocepacia</name>
    <dbReference type="NCBI Taxonomy" id="95486"/>
    <lineage>
        <taxon>Bacteria</taxon>
        <taxon>Pseudomonadati</taxon>
        <taxon>Pseudomonadota</taxon>
        <taxon>Betaproteobacteria</taxon>
        <taxon>Burkholderiales</taxon>
        <taxon>Burkholderiaceae</taxon>
        <taxon>Burkholderia</taxon>
        <taxon>Burkholderia cepacia complex</taxon>
    </lineage>
</organism>
<dbReference type="Pfam" id="PF15943">
    <property type="entry name" value="YdaS_toxin"/>
    <property type="match status" value="1"/>
</dbReference>
<evidence type="ECO:0000313" key="1">
    <source>
        <dbReference type="EMBL" id="MCW3714560.1"/>
    </source>
</evidence>
<dbReference type="EMBL" id="JYMX02000023">
    <property type="protein sequence ID" value="MCW3714560.1"/>
    <property type="molecule type" value="Genomic_DNA"/>
</dbReference>
<reference evidence="1 2" key="1">
    <citation type="journal article" date="2017" name="Front. Microbiol.">
        <title>Genomics reveals a unique clone of Burkholderia cenocepacia harbouring an actively excising novel genomic island.</title>
        <authorList>
            <person name="Patil P."/>
            <person name="Mali S."/>
            <person name="Midha S."/>
            <person name="Gautam V."/>
            <person name="Dash L."/>
            <person name="Kumar S."/>
            <person name="Shastri J."/>
            <person name="Singhal L."/>
            <person name="Patil P.B."/>
        </authorList>
    </citation>
    <scope>NUCLEOTIDE SEQUENCE [LARGE SCALE GENOMIC DNA]</scope>
    <source>
        <strain evidence="1 2">BC-19</strain>
    </source>
</reference>
<name>A0ABD4UJS8_9BURK</name>
<dbReference type="InterPro" id="IPR031856">
    <property type="entry name" value="YdaS_toxin-like"/>
</dbReference>
<evidence type="ECO:0000313" key="2">
    <source>
        <dbReference type="Proteomes" id="UP000191686"/>
    </source>
</evidence>
<dbReference type="RefSeq" id="WP_218673141.1">
    <property type="nucleotide sequence ID" value="NZ_JYMX02000023.1"/>
</dbReference>
<protein>
    <submittedName>
        <fullName evidence="1">Helix-turn-helix domain-containing protein</fullName>
    </submittedName>
</protein>
<dbReference type="Proteomes" id="UP000191686">
    <property type="component" value="Unassembled WGS sequence"/>
</dbReference>
<dbReference type="AlphaFoldDB" id="A0ABD4UJS8"/>
<sequence length="77" mass="8285">MNGGNVSLIKDAVTEAGGATAVAAAFGISRISIYEWIDKGRVPEKRVLPLAKLTKWKFTPHQIAPALYPNPRDGLPV</sequence>
<gene>
    <name evidence="1" type="ORF">UE95_025045</name>
</gene>
<proteinExistence type="predicted"/>
<comment type="caution">
    <text evidence="1">The sequence shown here is derived from an EMBL/GenBank/DDBJ whole genome shotgun (WGS) entry which is preliminary data.</text>
</comment>
<accession>A0ABD4UJS8</accession>